<dbReference type="AlphaFoldDB" id="A0A078A4N2"/>
<sequence length="91" mass="11049">MIASNLTEADEVYEKVLQNGCFYRFRLGEQTKENFVKYYLETMSISETRLIFVEFNFKYYTMLPMIESLKHTSSRYSIFWLKILRVSQYLL</sequence>
<evidence type="ECO:0000313" key="2">
    <source>
        <dbReference type="Proteomes" id="UP000039865"/>
    </source>
</evidence>
<dbReference type="Proteomes" id="UP000039865">
    <property type="component" value="Unassembled WGS sequence"/>
</dbReference>
<protein>
    <submittedName>
        <fullName evidence="1">Uncharacterized protein</fullName>
    </submittedName>
</protein>
<name>A0A078A4N2_STYLE</name>
<dbReference type="InParanoid" id="A0A078A4N2"/>
<dbReference type="EMBL" id="CCKQ01005592">
    <property type="protein sequence ID" value="CDW76839.1"/>
    <property type="molecule type" value="Genomic_DNA"/>
</dbReference>
<evidence type="ECO:0000313" key="1">
    <source>
        <dbReference type="EMBL" id="CDW76839.1"/>
    </source>
</evidence>
<proteinExistence type="predicted"/>
<reference evidence="1 2" key="1">
    <citation type="submission" date="2014-06" db="EMBL/GenBank/DDBJ databases">
        <authorList>
            <person name="Swart Estienne"/>
        </authorList>
    </citation>
    <scope>NUCLEOTIDE SEQUENCE [LARGE SCALE GENOMIC DNA]</scope>
    <source>
        <strain evidence="1 2">130c</strain>
    </source>
</reference>
<gene>
    <name evidence="1" type="primary">Contig4998.g5353</name>
    <name evidence="1" type="ORF">STYLEM_5803</name>
</gene>
<keyword evidence="2" id="KW-1185">Reference proteome</keyword>
<accession>A0A078A4N2</accession>
<organism evidence="1 2">
    <name type="scientific">Stylonychia lemnae</name>
    <name type="common">Ciliate</name>
    <dbReference type="NCBI Taxonomy" id="5949"/>
    <lineage>
        <taxon>Eukaryota</taxon>
        <taxon>Sar</taxon>
        <taxon>Alveolata</taxon>
        <taxon>Ciliophora</taxon>
        <taxon>Intramacronucleata</taxon>
        <taxon>Spirotrichea</taxon>
        <taxon>Stichotrichia</taxon>
        <taxon>Sporadotrichida</taxon>
        <taxon>Oxytrichidae</taxon>
        <taxon>Stylonychinae</taxon>
        <taxon>Stylonychia</taxon>
    </lineage>
</organism>